<gene>
    <name evidence="2" type="ORF">PCL_04014</name>
</gene>
<dbReference type="Proteomes" id="UP000245956">
    <property type="component" value="Unassembled WGS sequence"/>
</dbReference>
<keyword evidence="2" id="KW-0378">Hydrolase</keyword>
<dbReference type="InterPro" id="IPR001360">
    <property type="entry name" value="Glyco_hydro_1"/>
</dbReference>
<dbReference type="PRINTS" id="PR00131">
    <property type="entry name" value="GLHYDRLASE1"/>
</dbReference>
<dbReference type="PANTHER" id="PTHR10353:SF53">
    <property type="entry name" value="BETA-1,4-GLUCOSIDASE (EUROFUNG)"/>
    <property type="match status" value="1"/>
</dbReference>
<reference evidence="2 3" key="1">
    <citation type="journal article" date="2016" name="Front. Microbiol.">
        <title>Genome and transcriptome sequences reveal the specific parasitism of the nematophagous Purpureocillium lilacinum 36-1.</title>
        <authorList>
            <person name="Xie J."/>
            <person name="Li S."/>
            <person name="Mo C."/>
            <person name="Xiao X."/>
            <person name="Peng D."/>
            <person name="Wang G."/>
            <person name="Xiao Y."/>
        </authorList>
    </citation>
    <scope>NUCLEOTIDE SEQUENCE [LARGE SCALE GENOMIC DNA]</scope>
    <source>
        <strain evidence="2 3">36-1</strain>
    </source>
</reference>
<organism evidence="2 3">
    <name type="scientific">Purpureocillium lilacinum</name>
    <name type="common">Paecilomyces lilacinus</name>
    <dbReference type="NCBI Taxonomy" id="33203"/>
    <lineage>
        <taxon>Eukaryota</taxon>
        <taxon>Fungi</taxon>
        <taxon>Dikarya</taxon>
        <taxon>Ascomycota</taxon>
        <taxon>Pezizomycotina</taxon>
        <taxon>Sordariomycetes</taxon>
        <taxon>Hypocreomycetidae</taxon>
        <taxon>Hypocreales</taxon>
        <taxon>Ophiocordycipitaceae</taxon>
        <taxon>Purpureocillium</taxon>
    </lineage>
</organism>
<accession>A0A2U3EQP7</accession>
<dbReference type="AlphaFoldDB" id="A0A2U3EQP7"/>
<evidence type="ECO:0000256" key="1">
    <source>
        <dbReference type="RuleBase" id="RU003690"/>
    </source>
</evidence>
<proteinExistence type="inferred from homology"/>
<dbReference type="SUPFAM" id="SSF51445">
    <property type="entry name" value="(Trans)glycosidases"/>
    <property type="match status" value="1"/>
</dbReference>
<dbReference type="GO" id="GO:0008422">
    <property type="term" value="F:beta-glucosidase activity"/>
    <property type="evidence" value="ECO:0007669"/>
    <property type="project" value="TreeGrafter"/>
</dbReference>
<dbReference type="InterPro" id="IPR017853">
    <property type="entry name" value="GH"/>
</dbReference>
<dbReference type="EMBL" id="LCWV01000001">
    <property type="protein sequence ID" value="PWI76820.1"/>
    <property type="molecule type" value="Genomic_DNA"/>
</dbReference>
<evidence type="ECO:0000313" key="2">
    <source>
        <dbReference type="EMBL" id="PWI76820.1"/>
    </source>
</evidence>
<comment type="similarity">
    <text evidence="1">Belongs to the glycosyl hydrolase 1 family.</text>
</comment>
<evidence type="ECO:0000313" key="3">
    <source>
        <dbReference type="Proteomes" id="UP000245956"/>
    </source>
</evidence>
<sequence length="707" mass="79362">MVNGSGDLPLSIILVWPDELLFPQPRAATEASSAVESRTDDESLPGSAIVKRRQTFVVVCDMIFGFSCFAGYKMDVPVLNAAIHTEMARLTFLGQLLLASLATAQQVYIPAEGPSPRPQCKCPDKSKPKYSFTPFSFTLTETVRYATSVPAPTSTTTYAAPREALVTLVPSLSYSTWGKWTPNDTATATDTNDPYGQAAWTALWKHANPPNFTETAVYSTTVSPTPVPSSELVLPPADYFGPTDCYTFPRGFEFGVASSASQIEGATAEEGKSPSLMDILVRDDRPKSYVTNEFYYYYKQDIKRVAAMGVKYFSFSIAWTRILPFALPGTPVNKEGIDHYDDVINFILEKGMVPVVTLLHFDTPLQFYGSNLTTAADKTKLGYVNGGYQNETFQDAFVNYAKVAMTHYADRVPIWYTFNEPLLYSYDARSVDSVIRSHARTYRFYKEELKGEGKVALKFNNNFGVPRDPHSAADVEAANHFNSIQLGTFCDPIFLGKDYPDSFKKTFPDYVPLSKEDLEYIGGQVDFLGIDPYTATVITPPVPGEQGSILDCARNESSLLRPYCVNQTTVNVYGWDIGYRSQSYVYTTPTYLRSYLNYLYNTWRKPVSITEFGYPVYSERERALSDQLFDTPRSQYYLSFLSETLKAIREDGVEVAGAYLWSFADNWEFGDAESQFGVQTVNQTTQVRNYKKSFFDVVDFMKARMIE</sequence>
<dbReference type="Pfam" id="PF00232">
    <property type="entry name" value="Glyco_hydro_1"/>
    <property type="match status" value="1"/>
</dbReference>
<dbReference type="Gene3D" id="3.20.20.80">
    <property type="entry name" value="Glycosidases"/>
    <property type="match status" value="1"/>
</dbReference>
<dbReference type="PANTHER" id="PTHR10353">
    <property type="entry name" value="GLYCOSYL HYDROLASE"/>
    <property type="match status" value="1"/>
</dbReference>
<dbReference type="GO" id="GO:0005975">
    <property type="term" value="P:carbohydrate metabolic process"/>
    <property type="evidence" value="ECO:0007669"/>
    <property type="project" value="InterPro"/>
</dbReference>
<protein>
    <submittedName>
        <fullName evidence="2">Glycoside hydrolase</fullName>
    </submittedName>
</protein>
<comment type="caution">
    <text evidence="2">The sequence shown here is derived from an EMBL/GenBank/DDBJ whole genome shotgun (WGS) entry which is preliminary data.</text>
</comment>
<name>A0A2U3EQP7_PURLI</name>